<dbReference type="EMBL" id="JAFCMP010000010">
    <property type="protein sequence ID" value="KAG5192133.1"/>
    <property type="molecule type" value="Genomic_DNA"/>
</dbReference>
<feature type="transmembrane region" description="Helical" evidence="9">
    <location>
        <begin position="152"/>
        <end position="172"/>
    </location>
</feature>
<feature type="binding site" evidence="8">
    <location>
        <position position="113"/>
    </location>
    <ligand>
        <name>Zn(2+)</name>
        <dbReference type="ChEBI" id="CHEBI:29105"/>
        <note>catalytic</note>
    </ligand>
</feature>
<evidence type="ECO:0000256" key="2">
    <source>
        <dbReference type="ARBA" id="ARBA00009780"/>
    </source>
</evidence>
<keyword evidence="3 9" id="KW-0812">Transmembrane</keyword>
<evidence type="ECO:0000256" key="4">
    <source>
        <dbReference type="ARBA" id="ARBA00022801"/>
    </source>
</evidence>
<keyword evidence="4" id="KW-0378">Hydrolase</keyword>
<dbReference type="GO" id="GO:0046514">
    <property type="term" value="P:ceramide catabolic process"/>
    <property type="evidence" value="ECO:0007669"/>
    <property type="project" value="TreeGrafter"/>
</dbReference>
<feature type="binding site" evidence="7">
    <location>
        <position position="56"/>
    </location>
    <ligand>
        <name>Ca(2+)</name>
        <dbReference type="ChEBI" id="CHEBI:29108"/>
    </ligand>
</feature>
<evidence type="ECO:0000313" key="11">
    <source>
        <dbReference type="Proteomes" id="UP000664859"/>
    </source>
</evidence>
<keyword evidence="7" id="KW-0106">Calcium</keyword>
<feature type="transmembrane region" description="Helical" evidence="9">
    <location>
        <begin position="122"/>
        <end position="140"/>
    </location>
</feature>
<protein>
    <submittedName>
        <fullName evidence="10">Ceramidase-domain-containing protein</fullName>
    </submittedName>
</protein>
<feature type="binding site" evidence="7">
    <location>
        <position position="65"/>
    </location>
    <ligand>
        <name>Ca(2+)</name>
        <dbReference type="ChEBI" id="CHEBI:29108"/>
    </ligand>
</feature>
<feature type="transmembrane region" description="Helical" evidence="9">
    <location>
        <begin position="252"/>
        <end position="272"/>
    </location>
</feature>
<keyword evidence="7" id="KW-0479">Metal-binding</keyword>
<organism evidence="10 11">
    <name type="scientific">Tribonema minus</name>
    <dbReference type="NCBI Taxonomy" id="303371"/>
    <lineage>
        <taxon>Eukaryota</taxon>
        <taxon>Sar</taxon>
        <taxon>Stramenopiles</taxon>
        <taxon>Ochrophyta</taxon>
        <taxon>PX clade</taxon>
        <taxon>Xanthophyceae</taxon>
        <taxon>Tribonematales</taxon>
        <taxon>Tribonemataceae</taxon>
        <taxon>Tribonema</taxon>
    </lineage>
</organism>
<comment type="caution">
    <text evidence="10">The sequence shown here is derived from an EMBL/GenBank/DDBJ whole genome shotgun (WGS) entry which is preliminary data.</text>
</comment>
<feature type="binding site" evidence="7">
    <location>
        <position position="54"/>
    </location>
    <ligand>
        <name>Ca(2+)</name>
        <dbReference type="ChEBI" id="CHEBI:29108"/>
    </ligand>
</feature>
<feature type="transmembrane region" description="Helical" evidence="9">
    <location>
        <begin position="95"/>
        <end position="116"/>
    </location>
</feature>
<dbReference type="GO" id="GO:0046872">
    <property type="term" value="F:metal ion binding"/>
    <property type="evidence" value="ECO:0007669"/>
    <property type="project" value="UniProtKB-KW"/>
</dbReference>
<feature type="transmembrane region" description="Helical" evidence="9">
    <location>
        <begin position="178"/>
        <end position="198"/>
    </location>
</feature>
<feature type="transmembrane region" description="Helical" evidence="9">
    <location>
        <begin position="218"/>
        <end position="240"/>
    </location>
</feature>
<dbReference type="GO" id="GO:0046513">
    <property type="term" value="P:ceramide biosynthetic process"/>
    <property type="evidence" value="ECO:0007669"/>
    <property type="project" value="TreeGrafter"/>
</dbReference>
<feature type="binding site" evidence="7">
    <location>
        <position position="51"/>
    </location>
    <ligand>
        <name>Ca(2+)</name>
        <dbReference type="ChEBI" id="CHEBI:29108"/>
    </ligand>
</feature>
<dbReference type="AlphaFoldDB" id="A0A835ZFK1"/>
<evidence type="ECO:0000256" key="6">
    <source>
        <dbReference type="ARBA" id="ARBA00023136"/>
    </source>
</evidence>
<name>A0A835ZFK1_9STRA</name>
<evidence type="ECO:0000256" key="7">
    <source>
        <dbReference type="PIRSR" id="PIRSR608901-1"/>
    </source>
</evidence>
<dbReference type="InterPro" id="IPR008901">
    <property type="entry name" value="ACER"/>
</dbReference>
<comment type="cofactor">
    <cofactor evidence="8">
        <name>Zn(2+)</name>
        <dbReference type="ChEBI" id="CHEBI:29105"/>
    </cofactor>
</comment>
<feature type="binding site" evidence="7">
    <location>
        <position position="52"/>
    </location>
    <ligand>
        <name>Ca(2+)</name>
        <dbReference type="ChEBI" id="CHEBI:29108"/>
    </ligand>
</feature>
<feature type="transmembrane region" description="Helical" evidence="9">
    <location>
        <begin position="6"/>
        <end position="26"/>
    </location>
</feature>
<dbReference type="PANTHER" id="PTHR46187:SF3">
    <property type="entry name" value="ALKALINE CERAMIDASE 3"/>
    <property type="match status" value="1"/>
</dbReference>
<accession>A0A835ZFK1</accession>
<dbReference type="Pfam" id="PF05875">
    <property type="entry name" value="Ceramidase"/>
    <property type="match status" value="1"/>
</dbReference>
<dbReference type="Proteomes" id="UP000664859">
    <property type="component" value="Unassembled WGS sequence"/>
</dbReference>
<keyword evidence="5 9" id="KW-1133">Transmembrane helix</keyword>
<comment type="subcellular location">
    <subcellularLocation>
        <location evidence="1">Membrane</location>
        <topology evidence="1">Multi-pass membrane protein</topology>
    </subcellularLocation>
</comment>
<dbReference type="PANTHER" id="PTHR46187">
    <property type="entry name" value="ALKALINE CERAMIDASE 3"/>
    <property type="match status" value="1"/>
</dbReference>
<keyword evidence="8" id="KW-0862">Zinc</keyword>
<comment type="similarity">
    <text evidence="2">Belongs to the alkaline ceramidase family.</text>
</comment>
<feature type="binding site" evidence="8">
    <location>
        <position position="251"/>
    </location>
    <ligand>
        <name>Zn(2+)</name>
        <dbReference type="ChEBI" id="CHEBI:29105"/>
        <note>catalytic</note>
    </ligand>
</feature>
<evidence type="ECO:0000256" key="8">
    <source>
        <dbReference type="PIRSR" id="PIRSR608901-2"/>
    </source>
</evidence>
<evidence type="ECO:0000256" key="5">
    <source>
        <dbReference type="ARBA" id="ARBA00022989"/>
    </source>
</evidence>
<evidence type="ECO:0000313" key="10">
    <source>
        <dbReference type="EMBL" id="KAG5192133.1"/>
    </source>
</evidence>
<reference evidence="10" key="1">
    <citation type="submission" date="2021-02" db="EMBL/GenBank/DDBJ databases">
        <title>First Annotated Genome of the Yellow-green Alga Tribonema minus.</title>
        <authorList>
            <person name="Mahan K.M."/>
        </authorList>
    </citation>
    <scope>NUCLEOTIDE SEQUENCE</scope>
    <source>
        <strain evidence="10">UTEX B ZZ1240</strain>
    </source>
</reference>
<proteinExistence type="inferred from homology"/>
<evidence type="ECO:0000256" key="3">
    <source>
        <dbReference type="ARBA" id="ARBA00022692"/>
    </source>
</evidence>
<keyword evidence="11" id="KW-1185">Reference proteome</keyword>
<gene>
    <name evidence="10" type="ORF">JKP88DRAFT_294130</name>
</gene>
<feature type="binding site" evidence="8">
    <location>
        <position position="256"/>
    </location>
    <ligand>
        <name>Zn(2+)</name>
        <dbReference type="ChEBI" id="CHEBI:29105"/>
        <note>catalytic</note>
    </ligand>
</feature>
<evidence type="ECO:0000256" key="9">
    <source>
        <dbReference type="SAM" id="Phobius"/>
    </source>
</evidence>
<dbReference type="OrthoDB" id="187171at2759"/>
<evidence type="ECO:0000256" key="1">
    <source>
        <dbReference type="ARBA" id="ARBA00004141"/>
    </source>
</evidence>
<dbReference type="GO" id="GO:0016811">
    <property type="term" value="F:hydrolase activity, acting on carbon-nitrogen (but not peptide) bonds, in linear amides"/>
    <property type="evidence" value="ECO:0007669"/>
    <property type="project" value="InterPro"/>
</dbReference>
<dbReference type="GO" id="GO:0005789">
    <property type="term" value="C:endoplasmic reticulum membrane"/>
    <property type="evidence" value="ECO:0007669"/>
    <property type="project" value="TreeGrafter"/>
</dbReference>
<keyword evidence="6 9" id="KW-0472">Membrane</keyword>
<sequence>MPDPVHVLVFSSFALAVVAIGSLALNRGANATLPLRKGNDGYWGAISSSVDWCEENYMHSTYVAETHNTISSAIIALVGAAGVECCHGCSAEGRYWLLSVLLIVIGLGSMAFHGALRHWMQMLDEVPMLWLVVAATFCTLEHEAKGHGGRRYGAWLPAALLLWAAVISAATILLQGGLQVICFHAGFASAELVALYGVYRLYRDTADAQTRRICRGSFALFALSILCWSADGLLCARLQNLPWGLPNPQLHAWGWHILVALAAYGLLVASLMERLGLLGRRPRVVWRAGCWPVVAADPLPPRALRGGGSLSGSGAASGGVLKARTD</sequence>